<protein>
    <recommendedName>
        <fullName evidence="7">GDSL esterase/lipase</fullName>
    </recommendedName>
</protein>
<reference evidence="5" key="1">
    <citation type="submission" date="2018-08" db="EMBL/GenBank/DDBJ databases">
        <authorList>
            <person name="Rossello M."/>
        </authorList>
    </citation>
    <scope>NUCLEOTIDE SEQUENCE [LARGE SCALE GENOMIC DNA]</scope>
    <source>
        <strain evidence="5">cv. Chinese Spring</strain>
    </source>
</reference>
<keyword evidence="2" id="KW-0378">Hydrolase</keyword>
<name>A0A3B6B344_WHEAT</name>
<feature type="chain" id="PRO_5043171430" description="GDSL esterase/lipase" evidence="4">
    <location>
        <begin position="27"/>
        <end position="376"/>
    </location>
</feature>
<keyword evidence="3" id="KW-0443">Lipid metabolism</keyword>
<keyword evidence="4" id="KW-0732">Signal</keyword>
<keyword evidence="6" id="KW-1185">Reference proteome</keyword>
<dbReference type="SMR" id="A0A3B6B344"/>
<evidence type="ECO:0000256" key="1">
    <source>
        <dbReference type="ARBA" id="ARBA00008668"/>
    </source>
</evidence>
<dbReference type="STRING" id="4565.A0A3B6B344"/>
<evidence type="ECO:0000256" key="2">
    <source>
        <dbReference type="ARBA" id="ARBA00022801"/>
    </source>
</evidence>
<dbReference type="Gene3D" id="3.40.50.1110">
    <property type="entry name" value="SGNH hydrolase"/>
    <property type="match status" value="1"/>
</dbReference>
<dbReference type="GO" id="GO:0016788">
    <property type="term" value="F:hydrolase activity, acting on ester bonds"/>
    <property type="evidence" value="ECO:0007669"/>
    <property type="project" value="InterPro"/>
</dbReference>
<dbReference type="EnsemblPlants" id="TraesCS2A02G406500.1">
    <property type="protein sequence ID" value="TraesCS2A02G406500.1"/>
    <property type="gene ID" value="TraesCS2A02G406500"/>
</dbReference>
<reference evidence="5" key="2">
    <citation type="submission" date="2018-10" db="UniProtKB">
        <authorList>
            <consortium name="EnsemblPlants"/>
        </authorList>
    </citation>
    <scope>IDENTIFICATION</scope>
</reference>
<evidence type="ECO:0008006" key="7">
    <source>
        <dbReference type="Google" id="ProtNLM"/>
    </source>
</evidence>
<dbReference type="Gramene" id="TraesROB_scaffold_084072_01G000400.1">
    <property type="protein sequence ID" value="TraesROB_scaffold_084072_01G000400.1"/>
    <property type="gene ID" value="TraesROB_scaffold_084072_01G000400"/>
</dbReference>
<evidence type="ECO:0000256" key="4">
    <source>
        <dbReference type="SAM" id="SignalP"/>
    </source>
</evidence>
<dbReference type="Pfam" id="PF00657">
    <property type="entry name" value="Lipase_GDSL"/>
    <property type="match status" value="1"/>
</dbReference>
<dbReference type="InterPro" id="IPR001087">
    <property type="entry name" value="GDSL"/>
</dbReference>
<dbReference type="Gramene" id="TraesCS2A02G406500.1">
    <property type="protein sequence ID" value="TraesCS2A02G406500.1"/>
    <property type="gene ID" value="TraesCS2A02G406500"/>
</dbReference>
<dbReference type="InterPro" id="IPR036514">
    <property type="entry name" value="SGNH_hydro_sf"/>
</dbReference>
<organism evidence="5">
    <name type="scientific">Triticum aestivum</name>
    <name type="common">Wheat</name>
    <dbReference type="NCBI Taxonomy" id="4565"/>
    <lineage>
        <taxon>Eukaryota</taxon>
        <taxon>Viridiplantae</taxon>
        <taxon>Streptophyta</taxon>
        <taxon>Embryophyta</taxon>
        <taxon>Tracheophyta</taxon>
        <taxon>Spermatophyta</taxon>
        <taxon>Magnoliopsida</taxon>
        <taxon>Liliopsida</taxon>
        <taxon>Poales</taxon>
        <taxon>Poaceae</taxon>
        <taxon>BOP clade</taxon>
        <taxon>Pooideae</taxon>
        <taxon>Triticodae</taxon>
        <taxon>Triticeae</taxon>
        <taxon>Triticinae</taxon>
        <taxon>Triticum</taxon>
    </lineage>
</organism>
<dbReference type="PANTHER" id="PTHR45648:SF57">
    <property type="entry name" value="GDSL ESTERASE_LIPASE"/>
    <property type="match status" value="1"/>
</dbReference>
<dbReference type="Gramene" id="TraesKAR2A01G0415500.1">
    <property type="protein sequence ID" value="cds.TraesKAR2A01G0415500.1"/>
    <property type="gene ID" value="TraesKAR2A01G0415500"/>
</dbReference>
<accession>A0A3B6B344</accession>
<keyword evidence="3" id="KW-0442">Lipid degradation</keyword>
<comment type="similarity">
    <text evidence="1">Belongs to the 'GDSL' lipolytic enzyme family.</text>
</comment>
<evidence type="ECO:0000313" key="5">
    <source>
        <dbReference type="EnsemblPlants" id="TraesCS2A02G406500.1"/>
    </source>
</evidence>
<sequence>MAGRGGAFALVALCVLELALLHGAGAAAGERLVPAMFVFGDSTVDVGNNNQLPGCKPECRADYPQYGVDHPSHAPTGRFSNGYNLADQIAKLLGFNESPPAFLSFPAGGIIPRMKDGINFASGGSGLQNQTGDHCGGVYSMADQLEEFKLVVMMLGNGSYDLISRSLFFISVGSNDLFEYADAKNPPPNRDDAAFLKCLDDSYRTYLQELYALGARKFSIVSPSLVGCCPSQRAAALQHDNDLDELHCFRPANNLSKRLYTLLASTLQDLGGDLDGMHYSLCDSAGMAEGVFTPGGAKGMSATPFRHAVTCRDIYFRPFGLGLCNTTATLCPNRTDFVFWDSFHPTEYASGLAASALFADSGNFVRPINVGQLAAL</sequence>
<dbReference type="Gramene" id="TraesWEE_scaffold_079136_01G000100.1">
    <property type="protein sequence ID" value="TraesWEE_scaffold_079136_01G000100.1"/>
    <property type="gene ID" value="TraesWEE_scaffold_079136_01G000100"/>
</dbReference>
<dbReference type="Gramene" id="TraesCS2A03G0976000.1">
    <property type="protein sequence ID" value="TraesCS2A03G0976000.1.CDS"/>
    <property type="gene ID" value="TraesCS2A03G0976000"/>
</dbReference>
<dbReference type="PANTHER" id="PTHR45648">
    <property type="entry name" value="GDSL LIPASE/ACYLHYDROLASE FAMILY PROTEIN (AFU_ORTHOLOGUE AFUA_4G14700)"/>
    <property type="match status" value="1"/>
</dbReference>
<feature type="signal peptide" evidence="4">
    <location>
        <begin position="1"/>
        <end position="26"/>
    </location>
</feature>
<evidence type="ECO:0000313" key="6">
    <source>
        <dbReference type="Proteomes" id="UP000019116"/>
    </source>
</evidence>
<evidence type="ECO:0000256" key="3">
    <source>
        <dbReference type="ARBA" id="ARBA00022963"/>
    </source>
</evidence>
<dbReference type="InterPro" id="IPR051058">
    <property type="entry name" value="GDSL_Est/Lipase"/>
</dbReference>
<dbReference type="GO" id="GO:0016042">
    <property type="term" value="P:lipid catabolic process"/>
    <property type="evidence" value="ECO:0007669"/>
    <property type="project" value="UniProtKB-KW"/>
</dbReference>
<proteinExistence type="inferred from homology"/>
<dbReference type="OrthoDB" id="607798at2759"/>
<dbReference type="AlphaFoldDB" id="A0A3B6B344"/>
<dbReference type="OMA" id="DELHCFR"/>
<dbReference type="Gramene" id="TraesCLE_scaffold_074490_01G000100.1">
    <property type="protein sequence ID" value="TraesCLE_scaffold_074490_01G000100.1"/>
    <property type="gene ID" value="TraesCLE_scaffold_074490_01G000100"/>
</dbReference>
<dbReference type="Proteomes" id="UP000019116">
    <property type="component" value="Chromosome 2A"/>
</dbReference>